<reference evidence="1" key="1">
    <citation type="submission" date="2023-04" db="EMBL/GenBank/DDBJ databases">
        <title>Draft Genome sequencing of Naganishia species isolated from polar environments using Oxford Nanopore Technology.</title>
        <authorList>
            <person name="Leo P."/>
            <person name="Venkateswaran K."/>
        </authorList>
    </citation>
    <scope>NUCLEOTIDE SEQUENCE</scope>
    <source>
        <strain evidence="1">MNA-CCFEE 5262</strain>
    </source>
</reference>
<organism evidence="1 2">
    <name type="scientific">Naganishia adeliensis</name>
    <dbReference type="NCBI Taxonomy" id="92952"/>
    <lineage>
        <taxon>Eukaryota</taxon>
        <taxon>Fungi</taxon>
        <taxon>Dikarya</taxon>
        <taxon>Basidiomycota</taxon>
        <taxon>Agaricomycotina</taxon>
        <taxon>Tremellomycetes</taxon>
        <taxon>Filobasidiales</taxon>
        <taxon>Filobasidiaceae</taxon>
        <taxon>Naganishia</taxon>
    </lineage>
</organism>
<dbReference type="Proteomes" id="UP001230649">
    <property type="component" value="Unassembled WGS sequence"/>
</dbReference>
<gene>
    <name evidence="1" type="ORF">QFC20_004609</name>
</gene>
<evidence type="ECO:0000313" key="2">
    <source>
        <dbReference type="Proteomes" id="UP001230649"/>
    </source>
</evidence>
<comment type="caution">
    <text evidence="1">The sequence shown here is derived from an EMBL/GenBank/DDBJ whole genome shotgun (WGS) entry which is preliminary data.</text>
</comment>
<name>A0ACC2VZ86_9TREE</name>
<protein>
    <submittedName>
        <fullName evidence="1">Uncharacterized protein</fullName>
    </submittedName>
</protein>
<sequence length="603" mass="65696">MTVSNPPANVPSLRTTRSRINPTVTLYSLDPQNVPIGIHSPPSTTSSVPAGELQNAAHAKDSGEKSRFFPGKAGAMPRHRIERDSNIDEETAADEAAPRKRRKVVVESDGDAVAPTLASPSSSLSSLSPPPHVEEAVLLATVKSEPPATPLRRLTRAQKPPRTNASVKTEAETPLRAVKEEPGTPARTPKVKKDAKPRTSTPIKLKLDKPHPEPPRWRRQYELIVKMREKIVAPVDTLGCETPNRERTDDPKVRGESVRPGPPENQRICVDIGSAQTIRFHMLISLMLSSQTKDPVTSQAVTNLHAALPGGLTASSLAAAPAELVAECINKVGFWRRKTEYIQDAARRIVAGGLDDGEVKNEDIEGIRREPGDIPRTLNGLVKLKGVGPKMAFLALQCAWNINAGVGVDVHVHRITNRLGWHKPKTIEPEQTRLNLESWLPPHLFKPINHVLVGFGQVVCLPVGPRCDVCLLGTERICPSRVANVNIKGRKVVEFGFLETRLAEDANEEAKDVIRTIKGEGTTSAISPILRKIEIEIGTDPSPPNDMDLASMPMKQEPRTMDEDGIAAAVAEPGIDRPEQVADLVMLELAREQGENICVVKAE</sequence>
<keyword evidence="2" id="KW-1185">Reference proteome</keyword>
<proteinExistence type="predicted"/>
<evidence type="ECO:0000313" key="1">
    <source>
        <dbReference type="EMBL" id="KAJ9104172.1"/>
    </source>
</evidence>
<accession>A0ACC2VZ86</accession>
<dbReference type="EMBL" id="JASBWS010000055">
    <property type="protein sequence ID" value="KAJ9104172.1"/>
    <property type="molecule type" value="Genomic_DNA"/>
</dbReference>